<dbReference type="Proteomes" id="UP000029986">
    <property type="component" value="Chromosome"/>
</dbReference>
<feature type="transmembrane region" description="Helical" evidence="1">
    <location>
        <begin position="34"/>
        <end position="54"/>
    </location>
</feature>
<evidence type="ECO:0000313" key="2">
    <source>
        <dbReference type="EMBL" id="AIU74386.1"/>
    </source>
</evidence>
<accession>A0A097R6P5</accession>
<keyword evidence="1" id="KW-0812">Transmembrane</keyword>
<dbReference type="HOGENOM" id="CLU_2493566_0_0_6"/>
<dbReference type="AlphaFoldDB" id="A0A097R6P5"/>
<keyword evidence="1" id="KW-0472">Membrane</keyword>
<organism evidence="2 3">
    <name type="scientific">Hafnia alvei FB1</name>
    <dbReference type="NCBI Taxonomy" id="1453496"/>
    <lineage>
        <taxon>Bacteria</taxon>
        <taxon>Pseudomonadati</taxon>
        <taxon>Pseudomonadota</taxon>
        <taxon>Gammaproteobacteria</taxon>
        <taxon>Enterobacterales</taxon>
        <taxon>Hafniaceae</taxon>
        <taxon>Hafnia</taxon>
    </lineage>
</organism>
<dbReference type="EMBL" id="CP009706">
    <property type="protein sequence ID" value="AIU74386.1"/>
    <property type="molecule type" value="Genomic_DNA"/>
</dbReference>
<dbReference type="PATRIC" id="fig|1453496.5.peg.4042"/>
<keyword evidence="3" id="KW-1185">Reference proteome</keyword>
<sequence>MVSGTVKRLYPSYFKLLTRWLLPLTPVTYRSKLLRIYGFAAFKQLELFWVYILLYKRSVAEYMRDKEGVFIRKGSQFGAQMRTKKP</sequence>
<keyword evidence="1" id="KW-1133">Transmembrane helix</keyword>
<evidence type="ECO:0000313" key="3">
    <source>
        <dbReference type="Proteomes" id="UP000029986"/>
    </source>
</evidence>
<dbReference type="KEGG" id="hav:AT03_19635"/>
<reference evidence="2 3" key="1">
    <citation type="journal article" date="2014" name="Gut Pathog.">
        <title>Gene clusters of Hafnia alvei strain FB1 important in survival and pathogenesis: a draft genome perspective.</title>
        <authorList>
            <person name="Tan J.Y."/>
            <person name="Yin W.F."/>
            <person name="Chan K.G."/>
        </authorList>
    </citation>
    <scope>NUCLEOTIDE SEQUENCE [LARGE SCALE GENOMIC DNA]</scope>
    <source>
        <strain evidence="2 3">FB1</strain>
    </source>
</reference>
<dbReference type="eggNOG" id="ENOG5033B53">
    <property type="taxonomic scope" value="Bacteria"/>
</dbReference>
<evidence type="ECO:0000256" key="1">
    <source>
        <dbReference type="SAM" id="Phobius"/>
    </source>
</evidence>
<protein>
    <submittedName>
        <fullName evidence="2">Uncharacterized protein</fullName>
    </submittedName>
</protein>
<gene>
    <name evidence="2" type="ORF">AT03_19635</name>
</gene>
<name>A0A097R6P5_HAFAL</name>
<proteinExistence type="predicted"/>